<dbReference type="PANTHER" id="PTHR10889">
    <property type="entry name" value="DEOXYRIBOSE-PHOSPHATE ALDOLASE"/>
    <property type="match status" value="1"/>
</dbReference>
<dbReference type="RefSeq" id="WP_011819778.1">
    <property type="nucleotide sequence ID" value="NC_008817.1"/>
</dbReference>
<dbReference type="EMBL" id="CP000552">
    <property type="protein sequence ID" value="ABM71670.1"/>
    <property type="molecule type" value="Genomic_DNA"/>
</dbReference>
<dbReference type="GO" id="GO:0005737">
    <property type="term" value="C:cytoplasm"/>
    <property type="evidence" value="ECO:0007669"/>
    <property type="project" value="InterPro"/>
</dbReference>
<keyword evidence="1" id="KW-0963">Cytoplasm</keyword>
<protein>
    <submittedName>
        <fullName evidence="3">Putative deoxyribose-phosphate aldolase</fullName>
        <ecNumber evidence="3">4.1.2.4</ecNumber>
    </submittedName>
</protein>
<evidence type="ECO:0000256" key="1">
    <source>
        <dbReference type="ARBA" id="ARBA00022490"/>
    </source>
</evidence>
<dbReference type="KEGG" id="pmc:P9515_04611"/>
<accession>A2BV59</accession>
<dbReference type="GO" id="GO:0016052">
    <property type="term" value="P:carbohydrate catabolic process"/>
    <property type="evidence" value="ECO:0007669"/>
    <property type="project" value="TreeGrafter"/>
</dbReference>
<dbReference type="AlphaFoldDB" id="A2BV59"/>
<proteinExistence type="predicted"/>
<dbReference type="GO" id="GO:0009264">
    <property type="term" value="P:deoxyribonucleotide catabolic process"/>
    <property type="evidence" value="ECO:0007669"/>
    <property type="project" value="InterPro"/>
</dbReference>
<dbReference type="EC" id="4.1.2.4" evidence="3"/>
<dbReference type="InterPro" id="IPR013785">
    <property type="entry name" value="Aldolase_TIM"/>
</dbReference>
<name>A2BV59_PROM5</name>
<dbReference type="SUPFAM" id="SSF51569">
    <property type="entry name" value="Aldolase"/>
    <property type="match status" value="1"/>
</dbReference>
<dbReference type="SMART" id="SM01133">
    <property type="entry name" value="DeoC"/>
    <property type="match status" value="1"/>
</dbReference>
<dbReference type="Proteomes" id="UP000001589">
    <property type="component" value="Chromosome"/>
</dbReference>
<dbReference type="GeneID" id="60200406"/>
<dbReference type="InterPro" id="IPR011343">
    <property type="entry name" value="DeoC"/>
</dbReference>
<evidence type="ECO:0000256" key="2">
    <source>
        <dbReference type="ARBA" id="ARBA00023270"/>
    </source>
</evidence>
<evidence type="ECO:0000313" key="3">
    <source>
        <dbReference type="EMBL" id="ABM71670.1"/>
    </source>
</evidence>
<dbReference type="GO" id="GO:0004139">
    <property type="term" value="F:deoxyribose-phosphate aldolase activity"/>
    <property type="evidence" value="ECO:0007669"/>
    <property type="project" value="UniProtKB-EC"/>
</dbReference>
<dbReference type="Gene3D" id="3.20.20.70">
    <property type="entry name" value="Aldolase class I"/>
    <property type="match status" value="1"/>
</dbReference>
<dbReference type="STRING" id="167542.P9515_04611"/>
<dbReference type="InterPro" id="IPR002915">
    <property type="entry name" value="DeoC/FbaB/LacD_aldolase"/>
</dbReference>
<reference evidence="3 4" key="1">
    <citation type="journal article" date="2007" name="PLoS Genet.">
        <title>Patterns and implications of gene gain and loss in the evolution of Prochlorococcus.</title>
        <authorList>
            <person name="Kettler G.C."/>
            <person name="Martiny A.C."/>
            <person name="Huang K."/>
            <person name="Zucker J."/>
            <person name="Coleman M.L."/>
            <person name="Rodrigue S."/>
            <person name="Chen F."/>
            <person name="Lapidus A."/>
            <person name="Ferriera S."/>
            <person name="Johnson J."/>
            <person name="Steglich C."/>
            <person name="Church G.M."/>
            <person name="Richardson P."/>
            <person name="Chisholm S.W."/>
        </authorList>
    </citation>
    <scope>NUCLEOTIDE SEQUENCE [LARGE SCALE GENOMIC DNA]</scope>
    <source>
        <strain evidence="3 4">MIT 9515</strain>
    </source>
</reference>
<keyword evidence="2" id="KW-0704">Schiff base</keyword>
<organism evidence="3 4">
    <name type="scientific">Prochlorococcus marinus (strain MIT 9515)</name>
    <dbReference type="NCBI Taxonomy" id="167542"/>
    <lineage>
        <taxon>Bacteria</taxon>
        <taxon>Bacillati</taxon>
        <taxon>Cyanobacteriota</taxon>
        <taxon>Cyanophyceae</taxon>
        <taxon>Synechococcales</taxon>
        <taxon>Prochlorococcaceae</taxon>
        <taxon>Prochlorococcus</taxon>
    </lineage>
</organism>
<gene>
    <name evidence="3" type="primary">deoC</name>
    <name evidence="3" type="ordered locus">P9515_04611</name>
</gene>
<dbReference type="HOGENOM" id="CLU_053595_0_2_3"/>
<sequence length="219" mass="24578">MFNIDYELNEKIHAIIINPYLSLEELNANCALIQKYNIKNVSTSLNFLSHIKNVLGNYKLNINSLISYPFADLPFEFIDEFVCYAQDAGATGIEYTPNFLNLSKNNLNNFASEIESINASELKVTIIINKSKLDKELFEKAIKISLELGITNFQFGDGFGPAISNVDIVEILKFVGIQNSIKVVGGIKTLSQVIDFFDLGIDCIGTSNFDEIFKEIKRI</sequence>
<dbReference type="eggNOG" id="COG0274">
    <property type="taxonomic scope" value="Bacteria"/>
</dbReference>
<dbReference type="OrthoDB" id="538921at2"/>
<dbReference type="PANTHER" id="PTHR10889:SF1">
    <property type="entry name" value="DEOXYRIBOSE-PHOSPHATE ALDOLASE"/>
    <property type="match status" value="1"/>
</dbReference>
<keyword evidence="3" id="KW-0456">Lyase</keyword>
<evidence type="ECO:0000313" key="4">
    <source>
        <dbReference type="Proteomes" id="UP000001589"/>
    </source>
</evidence>